<protein>
    <submittedName>
        <fullName evidence="1">Uncharacterized protein</fullName>
    </submittedName>
</protein>
<proteinExistence type="predicted"/>
<sequence>MAKQKEELHLLATSKESAVSIYQEIHGIPAVNASPEKLSGLTEPRSNHPLRPAMWKDHQVVHNYGAKDGQRLVVTASDVVFKLNGKNNHKPGREDNAILTPEGNMHEGYIAEAQEWYKDPFIALWSVAFVFHNVNKLNRVAVVSIEANFPQGIPQDIVRKQYNSAMNTRLPLIELAPEYGATVSISNDGKTEQVPLDPLIAVQLIRDRVLTKEWQDQMQTITPSRVVRDEWGTRRGLVTLGLTRTPRE</sequence>
<gene>
    <name evidence="1" type="ORF">C5B42_01475</name>
</gene>
<reference evidence="1 2" key="1">
    <citation type="submission" date="2018-02" db="EMBL/GenBank/DDBJ databases">
        <title>Genomic Reconstructions from Amazon Rainforest and Pasture Soil Reveal Novel Insights into the Physiology of Candidate Phyla in Tropical Sites.</title>
        <authorList>
            <person name="Kroeger M.E."/>
            <person name="Delmont T."/>
            <person name="Eren A.M."/>
            <person name="Guo J."/>
            <person name="Meyer K.M."/>
            <person name="Khan K."/>
            <person name="Rodrigues J.L.M."/>
            <person name="Bohannan B.J.M."/>
            <person name="Tringe S."/>
            <person name="Borges C.D."/>
            <person name="Tiedje J."/>
            <person name="Tsai S.M."/>
            <person name="Nusslein K."/>
        </authorList>
    </citation>
    <scope>NUCLEOTIDE SEQUENCE [LARGE SCALE GENOMIC DNA]</scope>
    <source>
        <strain evidence="1">Amazon FNV 2010 28 9</strain>
    </source>
</reference>
<evidence type="ECO:0000313" key="1">
    <source>
        <dbReference type="EMBL" id="PWU23815.1"/>
    </source>
</evidence>
<dbReference type="AlphaFoldDB" id="A0A317JQU8"/>
<name>A0A317JQU8_9BACT</name>
<comment type="caution">
    <text evidence="1">The sequence shown here is derived from an EMBL/GenBank/DDBJ whole genome shotgun (WGS) entry which is preliminary data.</text>
</comment>
<accession>A0A317JQU8</accession>
<evidence type="ECO:0000313" key="2">
    <source>
        <dbReference type="Proteomes" id="UP000246104"/>
    </source>
</evidence>
<dbReference type="Proteomes" id="UP000246104">
    <property type="component" value="Unassembled WGS sequence"/>
</dbReference>
<dbReference type="EMBL" id="PSRQ01000022">
    <property type="protein sequence ID" value="PWU23815.1"/>
    <property type="molecule type" value="Genomic_DNA"/>
</dbReference>
<organism evidence="1 2">
    <name type="scientific">Candidatus Cerribacteria bacterium 'Amazon FNV 2010 28 9'</name>
    <dbReference type="NCBI Taxonomy" id="2081795"/>
    <lineage>
        <taxon>Bacteria</taxon>
        <taxon>Candidatus Cerribacteria</taxon>
    </lineage>
</organism>